<evidence type="ECO:0000256" key="4">
    <source>
        <dbReference type="ARBA" id="ARBA00022729"/>
    </source>
</evidence>
<evidence type="ECO:0000256" key="6">
    <source>
        <dbReference type="ARBA" id="ARBA00023136"/>
    </source>
</evidence>
<keyword evidence="2" id="KW-1003">Cell membrane</keyword>
<keyword evidence="16" id="KW-1185">Reference proteome</keyword>
<dbReference type="InterPro" id="IPR003599">
    <property type="entry name" value="Ig_sub"/>
</dbReference>
<evidence type="ECO:0000256" key="8">
    <source>
        <dbReference type="ARBA" id="ARBA00023170"/>
    </source>
</evidence>
<dbReference type="Pfam" id="PF07686">
    <property type="entry name" value="V-set"/>
    <property type="match status" value="2"/>
</dbReference>
<accession>A0A6G1QN07</accession>
<dbReference type="GO" id="GO:0042102">
    <property type="term" value="P:positive regulation of T cell proliferation"/>
    <property type="evidence" value="ECO:0007669"/>
    <property type="project" value="TreeGrafter"/>
</dbReference>
<feature type="domain" description="Ig-like" evidence="14">
    <location>
        <begin position="25"/>
        <end position="149"/>
    </location>
</feature>
<feature type="compositionally biased region" description="Acidic residues" evidence="11">
    <location>
        <begin position="69"/>
        <end position="98"/>
    </location>
</feature>
<dbReference type="Gene3D" id="2.60.40.10">
    <property type="entry name" value="Immunoglobulins"/>
    <property type="match status" value="3"/>
</dbReference>
<evidence type="ECO:0000256" key="11">
    <source>
        <dbReference type="SAM" id="MobiDB-lite"/>
    </source>
</evidence>
<evidence type="ECO:0000256" key="10">
    <source>
        <dbReference type="ARBA" id="ARBA00023319"/>
    </source>
</evidence>
<keyword evidence="7" id="KW-1015">Disulfide bond</keyword>
<reference evidence="16" key="2">
    <citation type="submission" date="2019-02" db="EMBL/GenBank/DDBJ databases">
        <title>Opniocepnalus argus Var Kimnra genome.</title>
        <authorList>
            <person name="Zhou C."/>
            <person name="Xiao S."/>
        </authorList>
    </citation>
    <scope>NUCLEOTIDE SEQUENCE [LARGE SCALE GENOMIC DNA]</scope>
</reference>
<dbReference type="InterPro" id="IPR051713">
    <property type="entry name" value="T-cell_Activation_Regulation"/>
</dbReference>
<feature type="transmembrane region" description="Helical" evidence="12">
    <location>
        <begin position="372"/>
        <end position="394"/>
    </location>
</feature>
<dbReference type="EMBL" id="CM015730">
    <property type="protein sequence ID" value="KAF3703857.1"/>
    <property type="molecule type" value="Genomic_DNA"/>
</dbReference>
<sequence>MSAIHTWVCFLLWISFSTQHKTPDVTVTCFISEECLLPCTFQPDGEVTIKWFRQDVQVYEFKKEGDNTKDDDEDDDEDDDDSDSDSEENDDDSSEELDQLDERISVFPALVSRGNATLILRESSLKDRGTYKCHVKTSNGEHHAKVILKVEAPIRELSLELSRMSGYDEMICTVHHVFPAPRVTWATEPQTFEDLRPVTRVQSNQQGLYTVHSRLKLLNSQPNLIYICKVTSPYGGPAWWASLREREIKGSQGKDLTIPCFAPSYLNKPSLEWNFSAGTAHSRILTYDSQSGHSTSASAWEKHVELDGYRVPFGDGSLRLMDPVNSKHTGSYTCKFSVARNTHSERSDVIIDGPQVKEGGQVNKHTKDPQSYWWIAGLVIAGLALALVGLLVYLKLKGNTGSKPRNDPKDLTELNVVTDGAGNTNVDESRPLNVPSSSRPPGTQADSQ</sequence>
<dbReference type="SMART" id="SM00409">
    <property type="entry name" value="IG"/>
    <property type="match status" value="2"/>
</dbReference>
<evidence type="ECO:0000256" key="2">
    <source>
        <dbReference type="ARBA" id="ARBA00022475"/>
    </source>
</evidence>
<keyword evidence="5 12" id="KW-1133">Transmembrane helix</keyword>
<feature type="domain" description="Ig-like" evidence="14">
    <location>
        <begin position="237"/>
        <end position="350"/>
    </location>
</feature>
<keyword evidence="4 13" id="KW-0732">Signal</keyword>
<dbReference type="GO" id="GO:0006955">
    <property type="term" value="P:immune response"/>
    <property type="evidence" value="ECO:0007669"/>
    <property type="project" value="TreeGrafter"/>
</dbReference>
<evidence type="ECO:0000256" key="3">
    <source>
        <dbReference type="ARBA" id="ARBA00022692"/>
    </source>
</evidence>
<dbReference type="GO" id="GO:0042130">
    <property type="term" value="P:negative regulation of T cell proliferation"/>
    <property type="evidence" value="ECO:0007669"/>
    <property type="project" value="TreeGrafter"/>
</dbReference>
<comment type="subcellular location">
    <subcellularLocation>
        <location evidence="1">Cell membrane</location>
        <topology evidence="1">Single-pass type I membrane protein</topology>
    </subcellularLocation>
</comment>
<name>A0A6G1QN07_CHAAH</name>
<dbReference type="PROSITE" id="PS50835">
    <property type="entry name" value="IG_LIKE"/>
    <property type="match status" value="2"/>
</dbReference>
<keyword evidence="9" id="KW-0325">Glycoprotein</keyword>
<proteinExistence type="predicted"/>
<evidence type="ECO:0000313" key="16">
    <source>
        <dbReference type="Proteomes" id="UP000503349"/>
    </source>
</evidence>
<evidence type="ECO:0000256" key="5">
    <source>
        <dbReference type="ARBA" id="ARBA00022989"/>
    </source>
</evidence>
<dbReference type="Proteomes" id="UP000503349">
    <property type="component" value="Chromosome 19"/>
</dbReference>
<dbReference type="GO" id="GO:0007166">
    <property type="term" value="P:cell surface receptor signaling pathway"/>
    <property type="evidence" value="ECO:0007669"/>
    <property type="project" value="TreeGrafter"/>
</dbReference>
<dbReference type="SUPFAM" id="SSF48726">
    <property type="entry name" value="Immunoglobulin"/>
    <property type="match status" value="3"/>
</dbReference>
<feature type="chain" id="PRO_5026053014" evidence="13">
    <location>
        <begin position="20"/>
        <end position="448"/>
    </location>
</feature>
<keyword evidence="3 12" id="KW-0812">Transmembrane</keyword>
<dbReference type="InterPro" id="IPR007110">
    <property type="entry name" value="Ig-like_dom"/>
</dbReference>
<dbReference type="GO" id="GO:0031295">
    <property type="term" value="P:T cell costimulation"/>
    <property type="evidence" value="ECO:0007669"/>
    <property type="project" value="TreeGrafter"/>
</dbReference>
<dbReference type="GO" id="GO:0009897">
    <property type="term" value="C:external side of plasma membrane"/>
    <property type="evidence" value="ECO:0007669"/>
    <property type="project" value="TreeGrafter"/>
</dbReference>
<evidence type="ECO:0000256" key="13">
    <source>
        <dbReference type="SAM" id="SignalP"/>
    </source>
</evidence>
<feature type="signal peptide" evidence="13">
    <location>
        <begin position="1"/>
        <end position="19"/>
    </location>
</feature>
<protein>
    <submittedName>
        <fullName evidence="15">V-set domain containing T-cell activation inhibitor 1 B7-like protein 4</fullName>
    </submittedName>
</protein>
<dbReference type="InterPro" id="IPR013106">
    <property type="entry name" value="Ig_V-set"/>
</dbReference>
<reference evidence="15 16" key="1">
    <citation type="submission" date="2019-02" db="EMBL/GenBank/DDBJ databases">
        <title>Opniocepnalus argus genome.</title>
        <authorList>
            <person name="Zhou C."/>
            <person name="Xiao S."/>
        </authorList>
    </citation>
    <scope>NUCLEOTIDE SEQUENCE [LARGE SCALE GENOMIC DNA]</scope>
    <source>
        <strain evidence="15">OARG1902GOOAL</strain>
        <tissue evidence="15">Muscle</tissue>
    </source>
</reference>
<dbReference type="PANTHER" id="PTHR25466:SF14">
    <property type="entry name" value="BUTYROPHILIN SUBFAMILY 2 MEMBER A2-LIKE-RELATED"/>
    <property type="match status" value="1"/>
</dbReference>
<dbReference type="AlphaFoldDB" id="A0A6G1QN07"/>
<keyword evidence="10" id="KW-0393">Immunoglobulin domain</keyword>
<dbReference type="PANTHER" id="PTHR25466">
    <property type="entry name" value="T-LYMPHOCYTE ACTIVATION ANTIGEN"/>
    <property type="match status" value="1"/>
</dbReference>
<feature type="region of interest" description="Disordered" evidence="11">
    <location>
        <begin position="399"/>
        <end position="448"/>
    </location>
</feature>
<feature type="region of interest" description="Disordered" evidence="11">
    <location>
        <begin position="63"/>
        <end position="98"/>
    </location>
</feature>
<dbReference type="InterPro" id="IPR036179">
    <property type="entry name" value="Ig-like_dom_sf"/>
</dbReference>
<evidence type="ECO:0000256" key="1">
    <source>
        <dbReference type="ARBA" id="ARBA00004251"/>
    </source>
</evidence>
<feature type="compositionally biased region" description="Polar residues" evidence="11">
    <location>
        <begin position="434"/>
        <end position="448"/>
    </location>
</feature>
<evidence type="ECO:0000256" key="7">
    <source>
        <dbReference type="ARBA" id="ARBA00023157"/>
    </source>
</evidence>
<dbReference type="InterPro" id="IPR013783">
    <property type="entry name" value="Ig-like_fold"/>
</dbReference>
<keyword evidence="6 12" id="KW-0472">Membrane</keyword>
<keyword evidence="8" id="KW-0675">Receptor</keyword>
<evidence type="ECO:0000256" key="12">
    <source>
        <dbReference type="SAM" id="Phobius"/>
    </source>
</evidence>
<evidence type="ECO:0000256" key="9">
    <source>
        <dbReference type="ARBA" id="ARBA00023180"/>
    </source>
</evidence>
<evidence type="ECO:0000313" key="15">
    <source>
        <dbReference type="EMBL" id="KAF3703857.1"/>
    </source>
</evidence>
<gene>
    <name evidence="15" type="ORF">EXN66_Car019545</name>
</gene>
<organism evidence="15 16">
    <name type="scientific">Channa argus</name>
    <name type="common">Northern snakehead</name>
    <name type="synonym">Ophicephalus argus</name>
    <dbReference type="NCBI Taxonomy" id="215402"/>
    <lineage>
        <taxon>Eukaryota</taxon>
        <taxon>Metazoa</taxon>
        <taxon>Chordata</taxon>
        <taxon>Craniata</taxon>
        <taxon>Vertebrata</taxon>
        <taxon>Euteleostomi</taxon>
        <taxon>Actinopterygii</taxon>
        <taxon>Neopterygii</taxon>
        <taxon>Teleostei</taxon>
        <taxon>Neoteleostei</taxon>
        <taxon>Acanthomorphata</taxon>
        <taxon>Anabantaria</taxon>
        <taxon>Anabantiformes</taxon>
        <taxon>Channoidei</taxon>
        <taxon>Channidae</taxon>
        <taxon>Channa</taxon>
    </lineage>
</organism>
<dbReference type="GO" id="GO:0071222">
    <property type="term" value="P:cellular response to lipopolysaccharide"/>
    <property type="evidence" value="ECO:0007669"/>
    <property type="project" value="TreeGrafter"/>
</dbReference>
<evidence type="ECO:0000259" key="14">
    <source>
        <dbReference type="PROSITE" id="PS50835"/>
    </source>
</evidence>